<organism evidence="2">
    <name type="scientific">Absidia glauca</name>
    <name type="common">Pin mould</name>
    <dbReference type="NCBI Taxonomy" id="4829"/>
    <lineage>
        <taxon>Eukaryota</taxon>
        <taxon>Fungi</taxon>
        <taxon>Fungi incertae sedis</taxon>
        <taxon>Mucoromycota</taxon>
        <taxon>Mucoromycotina</taxon>
        <taxon>Mucoromycetes</taxon>
        <taxon>Mucorales</taxon>
        <taxon>Cunninghamellaceae</taxon>
        <taxon>Absidia</taxon>
    </lineage>
</organism>
<dbReference type="AlphaFoldDB" id="A0A168S7R4"/>
<sequence>MLYSFFERFCFRKDLPQPRKRRSSSLPSILFTTTCIDLKPLLPLTITDPINVPLTYHDHGIIYGSSPASSSSSLSSSLDSLSTSKNSSSSSSLLSLSTDDGFPPTFADPATSSSPILSTTTQSCGAQNEDVDSYPRSLSASAVQPIEIEPIISTLLETFRLSLPASILPPKTPTAAPDNPAVIPTAPALDQIASSTDTLDDHTTNSIHPHPHYTRSLRENPDHLRMIVAEVNMMRVNKLISPLRPRAILLERLDPFIPCTPSPLKHSI</sequence>
<accession>A0A168S7R4</accession>
<reference evidence="2" key="1">
    <citation type="submission" date="2016-04" db="EMBL/GenBank/DDBJ databases">
        <authorList>
            <person name="Evans L.H."/>
            <person name="Alamgir A."/>
            <person name="Owens N."/>
            <person name="Weber N.D."/>
            <person name="Virtaneva K."/>
            <person name="Barbian K."/>
            <person name="Babar A."/>
            <person name="Rosenke K."/>
        </authorList>
    </citation>
    <scope>NUCLEOTIDE SEQUENCE [LARGE SCALE GENOMIC DNA]</scope>
    <source>
        <strain evidence="2">CBS 101.48</strain>
    </source>
</reference>
<dbReference type="InParanoid" id="A0A168S7R4"/>
<feature type="compositionally biased region" description="Polar residues" evidence="1">
    <location>
        <begin position="110"/>
        <end position="126"/>
    </location>
</feature>
<dbReference type="Proteomes" id="UP000078561">
    <property type="component" value="Unassembled WGS sequence"/>
</dbReference>
<evidence type="ECO:0000256" key="1">
    <source>
        <dbReference type="SAM" id="MobiDB-lite"/>
    </source>
</evidence>
<feature type="region of interest" description="Disordered" evidence="1">
    <location>
        <begin position="104"/>
        <end position="132"/>
    </location>
</feature>
<evidence type="ECO:0000313" key="3">
    <source>
        <dbReference type="Proteomes" id="UP000078561"/>
    </source>
</evidence>
<dbReference type="OrthoDB" id="5573882at2759"/>
<proteinExistence type="predicted"/>
<protein>
    <submittedName>
        <fullName evidence="2">Uncharacterized protein</fullName>
    </submittedName>
</protein>
<dbReference type="EMBL" id="LT554871">
    <property type="protein sequence ID" value="SAM08022.1"/>
    <property type="molecule type" value="Genomic_DNA"/>
</dbReference>
<keyword evidence="3" id="KW-1185">Reference proteome</keyword>
<gene>
    <name evidence="2" type="primary">ABSGL_13680.1 scaffold 14267</name>
</gene>
<name>A0A168S7R4_ABSGL</name>
<evidence type="ECO:0000313" key="2">
    <source>
        <dbReference type="EMBL" id="SAM08022.1"/>
    </source>
</evidence>